<dbReference type="InterPro" id="IPR012348">
    <property type="entry name" value="RNR-like"/>
</dbReference>
<reference evidence="14 15" key="1">
    <citation type="submission" date="2018-07" db="EMBL/GenBank/DDBJ databases">
        <authorList>
            <person name="Quirk P.G."/>
            <person name="Krulwich T.A."/>
        </authorList>
    </citation>
    <scope>NUCLEOTIDE SEQUENCE [LARGE SCALE GENOMIC DNA]</scope>
    <source>
        <strain evidence="14 15">CC-BB4</strain>
    </source>
</reference>
<dbReference type="SMART" id="SM00746">
    <property type="entry name" value="TRASH"/>
    <property type="match status" value="1"/>
</dbReference>
<dbReference type="Pfam" id="PF00702">
    <property type="entry name" value="Hydrolase"/>
    <property type="match status" value="1"/>
</dbReference>
<evidence type="ECO:0000256" key="12">
    <source>
        <dbReference type="SAM" id="MobiDB-lite"/>
    </source>
</evidence>
<gene>
    <name evidence="14" type="ORF">DW352_02330</name>
</gene>
<evidence type="ECO:0000256" key="8">
    <source>
        <dbReference type="ARBA" id="ARBA00022967"/>
    </source>
</evidence>
<evidence type="ECO:0000256" key="9">
    <source>
        <dbReference type="ARBA" id="ARBA00022989"/>
    </source>
</evidence>
<keyword evidence="10 11" id="KW-0472">Membrane</keyword>
<keyword evidence="7 11" id="KW-0067">ATP-binding</keyword>
<dbReference type="SFLD" id="SFLDS00003">
    <property type="entry name" value="Haloacid_Dehalogenase"/>
    <property type="match status" value="1"/>
</dbReference>
<evidence type="ECO:0000256" key="1">
    <source>
        <dbReference type="ARBA" id="ARBA00004651"/>
    </source>
</evidence>
<dbReference type="Gene3D" id="2.70.150.10">
    <property type="entry name" value="Calcium-transporting ATPase, cytoplasmic transduction domain A"/>
    <property type="match status" value="1"/>
</dbReference>
<keyword evidence="15" id="KW-1185">Reference proteome</keyword>
<dbReference type="InterPro" id="IPR007029">
    <property type="entry name" value="YHS_dom"/>
</dbReference>
<dbReference type="Gene3D" id="1.10.620.20">
    <property type="entry name" value="Ribonucleotide Reductase, subunit A"/>
    <property type="match status" value="1"/>
</dbReference>
<comment type="subcellular location">
    <subcellularLocation>
        <location evidence="1">Cell membrane</location>
        <topology evidence="1">Multi-pass membrane protein</topology>
    </subcellularLocation>
</comment>
<dbReference type="InterPro" id="IPR027256">
    <property type="entry name" value="P-typ_ATPase_IB"/>
</dbReference>
<organism evidence="14 15">
    <name type="scientific">Pseudolabrys taiwanensis</name>
    <dbReference type="NCBI Taxonomy" id="331696"/>
    <lineage>
        <taxon>Bacteria</taxon>
        <taxon>Pseudomonadati</taxon>
        <taxon>Pseudomonadota</taxon>
        <taxon>Alphaproteobacteria</taxon>
        <taxon>Hyphomicrobiales</taxon>
        <taxon>Xanthobacteraceae</taxon>
        <taxon>Pseudolabrys</taxon>
    </lineage>
</organism>
<feature type="region of interest" description="Disordered" evidence="12">
    <location>
        <begin position="1"/>
        <end position="28"/>
    </location>
</feature>
<name>A0A345ZRA9_9HYPH</name>
<dbReference type="InterPro" id="IPR008250">
    <property type="entry name" value="ATPase_P-typ_transduc_dom_A_sf"/>
</dbReference>
<dbReference type="InterPro" id="IPR059000">
    <property type="entry name" value="ATPase_P-type_domA"/>
</dbReference>
<evidence type="ECO:0000313" key="15">
    <source>
        <dbReference type="Proteomes" id="UP000254889"/>
    </source>
</evidence>
<dbReference type="InterPro" id="IPR009078">
    <property type="entry name" value="Ferritin-like_SF"/>
</dbReference>
<dbReference type="SUPFAM" id="SSF81653">
    <property type="entry name" value="Calcium ATPase, transduction domain A"/>
    <property type="match status" value="1"/>
</dbReference>
<keyword evidence="6 11" id="KW-0547">Nucleotide-binding</keyword>
<evidence type="ECO:0000256" key="10">
    <source>
        <dbReference type="ARBA" id="ARBA00023136"/>
    </source>
</evidence>
<dbReference type="InterPro" id="IPR018303">
    <property type="entry name" value="ATPase_P-typ_P_site"/>
</dbReference>
<dbReference type="SFLD" id="SFLDG00002">
    <property type="entry name" value="C1.7:_P-type_atpase_like"/>
    <property type="match status" value="1"/>
</dbReference>
<dbReference type="PROSITE" id="PS00154">
    <property type="entry name" value="ATPASE_E1_E2"/>
    <property type="match status" value="1"/>
</dbReference>
<dbReference type="GO" id="GO:0055070">
    <property type="term" value="P:copper ion homeostasis"/>
    <property type="evidence" value="ECO:0007669"/>
    <property type="project" value="TreeGrafter"/>
</dbReference>
<dbReference type="InterPro" id="IPR023298">
    <property type="entry name" value="ATPase_P-typ_TM_dom_sf"/>
</dbReference>
<feature type="transmembrane region" description="Helical" evidence="11">
    <location>
        <begin position="131"/>
        <end position="152"/>
    </location>
</feature>
<dbReference type="Pfam" id="PF04945">
    <property type="entry name" value="YHS"/>
    <property type="match status" value="1"/>
</dbReference>
<dbReference type="OrthoDB" id="391538at2"/>
<dbReference type="InterPro" id="IPR023214">
    <property type="entry name" value="HAD_sf"/>
</dbReference>
<dbReference type="GO" id="GO:0060003">
    <property type="term" value="P:copper ion export"/>
    <property type="evidence" value="ECO:0007669"/>
    <property type="project" value="UniProtKB-ARBA"/>
</dbReference>
<dbReference type="GO" id="GO:0043682">
    <property type="term" value="F:P-type divalent copper transporter activity"/>
    <property type="evidence" value="ECO:0007669"/>
    <property type="project" value="TreeGrafter"/>
</dbReference>
<evidence type="ECO:0000256" key="2">
    <source>
        <dbReference type="ARBA" id="ARBA00006024"/>
    </source>
</evidence>
<protein>
    <submittedName>
        <fullName evidence="14">Heavy metal translocating P-type ATPase</fullName>
    </submittedName>
</protein>
<feature type="transmembrane region" description="Helical" evidence="11">
    <location>
        <begin position="194"/>
        <end position="221"/>
    </location>
</feature>
<dbReference type="GO" id="GO:0005507">
    <property type="term" value="F:copper ion binding"/>
    <property type="evidence" value="ECO:0007669"/>
    <property type="project" value="TreeGrafter"/>
</dbReference>
<evidence type="ECO:0000256" key="4">
    <source>
        <dbReference type="ARBA" id="ARBA00022692"/>
    </source>
</evidence>
<dbReference type="Pfam" id="PF00122">
    <property type="entry name" value="E1-E2_ATPase"/>
    <property type="match status" value="1"/>
</dbReference>
<evidence type="ECO:0000259" key="13">
    <source>
        <dbReference type="SMART" id="SM00746"/>
    </source>
</evidence>
<proteinExistence type="inferred from homology"/>
<dbReference type="InterPro" id="IPR023299">
    <property type="entry name" value="ATPase_P-typ_cyto_dom_N"/>
</dbReference>
<sequence>MSTGEHHHDHSHAHGHDPHQHAPADGGVIDPVCGMTVDPHTAKHRADYKGHPYYFCSAGCRTKFVATPEKYLGERKPEPVIEGAIYTCPMHPEIRQQGPGSCPICGMALEPEMPTADTGPNPELVDMTRRFWIGLVLTLPVFVLEMGAHLVGAHNWIDPKLSSYIQFAFATPVVLWAGWPFFERGWQSLLTRNLNMFTLIAMGTGVAYVYSLVATFLPGIFPNAFRGHEGVPAVYFEAAAVITVLVLVGQVLELRAREATSGAIKALLDLAPKAARRVKDDGSDEEVPLDSVQVGDKLRVRPGDKVPVDGVVLEGRSSLDESMVTGESMPVTKEKDAHVIGGTINKSGSFVMRADKIGRDTLLSQIVQMVANAQRSRAPIQRLADQVSGWFVPIVILVALAAFAAWASFGPEPRFAYGLVAAVSVLIIACPCALGLATPMSIMVGVGRGAQAGVLIKNAEALERMEKIDTLVIDKTGTLTEGKPKVVAIASAEGFDEAQVLRLAASVERGSEHPLAAAIVAAATERNLELAPVRGFDAPAGKGVIGMVERQRLALGNAKFLAELNIDTAPVAAKAEEMRQDGATAIFLAVNGKPAGVIAIADPVKPTTPDALKALAAEGIRVVMLTGDNRTTALAVAKRLGIAEVEAEVLPDQKSAVVEKLTREGRVVAMAGDGVNDAPALAAAQVGIAMGTGSDVAIESAGITLLKGDLTGIVKARALSAAVMSNIRQNLFFAFIYNSAGVPVAAGVLYPIFGVLLSPIIAAAAMALSSVSVVGNALRLRRIHL</sequence>
<dbReference type="InterPro" id="IPR045800">
    <property type="entry name" value="HMBD"/>
</dbReference>
<feature type="transmembrane region" description="Helical" evidence="11">
    <location>
        <begin position="759"/>
        <end position="778"/>
    </location>
</feature>
<dbReference type="GO" id="GO:0016887">
    <property type="term" value="F:ATP hydrolysis activity"/>
    <property type="evidence" value="ECO:0007669"/>
    <property type="project" value="InterPro"/>
</dbReference>
<dbReference type="Gene3D" id="3.40.1110.10">
    <property type="entry name" value="Calcium-transporting ATPase, cytoplasmic domain N"/>
    <property type="match status" value="1"/>
</dbReference>
<feature type="domain" description="TRASH" evidence="13">
    <location>
        <begin position="30"/>
        <end position="68"/>
    </location>
</feature>
<dbReference type="EMBL" id="CP031417">
    <property type="protein sequence ID" value="AXK79456.1"/>
    <property type="molecule type" value="Genomic_DNA"/>
</dbReference>
<dbReference type="SUPFAM" id="SSF47240">
    <property type="entry name" value="Ferritin-like"/>
    <property type="match status" value="1"/>
</dbReference>
<keyword evidence="9 11" id="KW-1133">Transmembrane helix</keyword>
<keyword evidence="8" id="KW-1278">Translocase</keyword>
<dbReference type="CDD" id="cd02094">
    <property type="entry name" value="P-type_ATPase_Cu-like"/>
    <property type="match status" value="1"/>
</dbReference>
<evidence type="ECO:0000256" key="11">
    <source>
        <dbReference type="RuleBase" id="RU362081"/>
    </source>
</evidence>
<keyword evidence="3 11" id="KW-1003">Cell membrane</keyword>
<dbReference type="SUPFAM" id="SSF81665">
    <property type="entry name" value="Calcium ATPase, transmembrane domain M"/>
    <property type="match status" value="1"/>
</dbReference>
<evidence type="ECO:0000256" key="7">
    <source>
        <dbReference type="ARBA" id="ARBA00022840"/>
    </source>
</evidence>
<feature type="transmembrane region" description="Helical" evidence="11">
    <location>
        <begin position="415"/>
        <end position="438"/>
    </location>
</feature>
<dbReference type="NCBIfam" id="TIGR01511">
    <property type="entry name" value="ATPase-IB1_Cu"/>
    <property type="match status" value="1"/>
</dbReference>
<dbReference type="NCBIfam" id="TIGR01494">
    <property type="entry name" value="ATPase_P-type"/>
    <property type="match status" value="1"/>
</dbReference>
<feature type="transmembrane region" description="Helical" evidence="11">
    <location>
        <begin position="164"/>
        <end position="182"/>
    </location>
</feature>
<evidence type="ECO:0000313" key="14">
    <source>
        <dbReference type="EMBL" id="AXK79456.1"/>
    </source>
</evidence>
<dbReference type="PANTHER" id="PTHR43520:SF8">
    <property type="entry name" value="P-TYPE CU(+) TRANSPORTER"/>
    <property type="match status" value="1"/>
</dbReference>
<evidence type="ECO:0000256" key="3">
    <source>
        <dbReference type="ARBA" id="ARBA00022475"/>
    </source>
</evidence>
<evidence type="ECO:0000256" key="5">
    <source>
        <dbReference type="ARBA" id="ARBA00022723"/>
    </source>
</evidence>
<evidence type="ECO:0000256" key="6">
    <source>
        <dbReference type="ARBA" id="ARBA00022741"/>
    </source>
</evidence>
<feature type="transmembrane region" description="Helical" evidence="11">
    <location>
        <begin position="233"/>
        <end position="252"/>
    </location>
</feature>
<dbReference type="Pfam" id="PF19335">
    <property type="entry name" value="HMBD"/>
    <property type="match status" value="1"/>
</dbReference>
<feature type="compositionally biased region" description="Basic and acidic residues" evidence="12">
    <location>
        <begin position="1"/>
        <end position="22"/>
    </location>
</feature>
<comment type="similarity">
    <text evidence="2 11">Belongs to the cation transport ATPase (P-type) (TC 3.A.3) family. Type IB subfamily.</text>
</comment>
<feature type="transmembrane region" description="Helical" evidence="11">
    <location>
        <begin position="731"/>
        <end position="753"/>
    </location>
</feature>
<dbReference type="GO" id="GO:0005886">
    <property type="term" value="C:plasma membrane"/>
    <property type="evidence" value="ECO:0007669"/>
    <property type="project" value="UniProtKB-SubCell"/>
</dbReference>
<dbReference type="AlphaFoldDB" id="A0A345ZRA9"/>
<dbReference type="PRINTS" id="PR00119">
    <property type="entry name" value="CATATPASE"/>
</dbReference>
<dbReference type="SFLD" id="SFLDF00027">
    <property type="entry name" value="p-type_atpase"/>
    <property type="match status" value="1"/>
</dbReference>
<dbReference type="InterPro" id="IPR011017">
    <property type="entry name" value="TRASH_dom"/>
</dbReference>
<dbReference type="InterPro" id="IPR044492">
    <property type="entry name" value="P_typ_ATPase_HD_dom"/>
</dbReference>
<feature type="transmembrane region" description="Helical" evidence="11">
    <location>
        <begin position="387"/>
        <end position="409"/>
    </location>
</feature>
<dbReference type="InterPro" id="IPR036412">
    <property type="entry name" value="HAD-like_sf"/>
</dbReference>
<keyword evidence="4 11" id="KW-0812">Transmembrane</keyword>
<dbReference type="GO" id="GO:0016491">
    <property type="term" value="F:oxidoreductase activity"/>
    <property type="evidence" value="ECO:0007669"/>
    <property type="project" value="InterPro"/>
</dbReference>
<dbReference type="NCBIfam" id="TIGR01525">
    <property type="entry name" value="ATPase-IB_hvy"/>
    <property type="match status" value="1"/>
</dbReference>
<keyword evidence="5 11" id="KW-0479">Metal-binding</keyword>
<dbReference type="PANTHER" id="PTHR43520">
    <property type="entry name" value="ATP7, ISOFORM B"/>
    <property type="match status" value="1"/>
</dbReference>
<dbReference type="SUPFAM" id="SSF56784">
    <property type="entry name" value="HAD-like"/>
    <property type="match status" value="1"/>
</dbReference>
<dbReference type="InterPro" id="IPR001757">
    <property type="entry name" value="P_typ_ATPase"/>
</dbReference>
<dbReference type="KEGG" id="ptaw:DW352_02330"/>
<dbReference type="PRINTS" id="PR00943">
    <property type="entry name" value="CUATPASE"/>
</dbReference>
<dbReference type="GO" id="GO:0005524">
    <property type="term" value="F:ATP binding"/>
    <property type="evidence" value="ECO:0007669"/>
    <property type="project" value="UniProtKB-UniRule"/>
</dbReference>
<dbReference type="Gene3D" id="3.40.50.1000">
    <property type="entry name" value="HAD superfamily/HAD-like"/>
    <property type="match status" value="1"/>
</dbReference>
<dbReference type="RefSeq" id="WP_115688164.1">
    <property type="nucleotide sequence ID" value="NZ_CP031417.1"/>
</dbReference>
<accession>A0A345ZRA9</accession>
<dbReference type="Proteomes" id="UP000254889">
    <property type="component" value="Chromosome"/>
</dbReference>
<dbReference type="FunFam" id="2.70.150.10:FF:000020">
    <property type="entry name" value="Copper-exporting P-type ATPase A"/>
    <property type="match status" value="1"/>
</dbReference>